<feature type="compositionally biased region" description="Low complexity" evidence="1">
    <location>
        <begin position="833"/>
        <end position="842"/>
    </location>
</feature>
<feature type="compositionally biased region" description="Polar residues" evidence="1">
    <location>
        <begin position="147"/>
        <end position="157"/>
    </location>
</feature>
<feature type="compositionally biased region" description="Low complexity" evidence="1">
    <location>
        <begin position="322"/>
        <end position="336"/>
    </location>
</feature>
<feature type="compositionally biased region" description="Basic and acidic residues" evidence="1">
    <location>
        <begin position="293"/>
        <end position="321"/>
    </location>
</feature>
<feature type="compositionally biased region" description="Pro residues" evidence="1">
    <location>
        <begin position="1377"/>
        <end position="1398"/>
    </location>
</feature>
<feature type="region of interest" description="Disordered" evidence="1">
    <location>
        <begin position="1102"/>
        <end position="1203"/>
    </location>
</feature>
<feature type="compositionally biased region" description="Basic and acidic residues" evidence="1">
    <location>
        <begin position="337"/>
        <end position="358"/>
    </location>
</feature>
<dbReference type="EMBL" id="AHZU02000476">
    <property type="protein sequence ID" value="KFG43855.1"/>
    <property type="molecule type" value="Genomic_DNA"/>
</dbReference>
<organism evidence="2 3">
    <name type="scientific">Toxoplasma gondii GAB2-2007-GAL-DOM2</name>
    <dbReference type="NCBI Taxonomy" id="1130820"/>
    <lineage>
        <taxon>Eukaryota</taxon>
        <taxon>Sar</taxon>
        <taxon>Alveolata</taxon>
        <taxon>Apicomplexa</taxon>
        <taxon>Conoidasida</taxon>
        <taxon>Coccidia</taxon>
        <taxon>Eucoccidiorida</taxon>
        <taxon>Eimeriorina</taxon>
        <taxon>Sarcocystidae</taxon>
        <taxon>Toxoplasma</taxon>
    </lineage>
</organism>
<feature type="region of interest" description="Disordered" evidence="1">
    <location>
        <begin position="141"/>
        <end position="160"/>
    </location>
</feature>
<gene>
    <name evidence="2" type="ORF">TGDOM2_269710</name>
</gene>
<feature type="compositionally biased region" description="Basic and acidic residues" evidence="1">
    <location>
        <begin position="1349"/>
        <end position="1359"/>
    </location>
</feature>
<evidence type="ECO:0008006" key="4">
    <source>
        <dbReference type="Google" id="ProtNLM"/>
    </source>
</evidence>
<feature type="region of interest" description="Disordered" evidence="1">
    <location>
        <begin position="585"/>
        <end position="618"/>
    </location>
</feature>
<dbReference type="InterPro" id="IPR035441">
    <property type="entry name" value="TFIIS/LEDGF_dom_sf"/>
</dbReference>
<feature type="region of interest" description="Disordered" evidence="1">
    <location>
        <begin position="719"/>
        <end position="815"/>
    </location>
</feature>
<protein>
    <recommendedName>
        <fullName evidence="4">TFIIS N-terminal domain-containing protein</fullName>
    </recommendedName>
</protein>
<feature type="region of interest" description="Disordered" evidence="1">
    <location>
        <begin position="1331"/>
        <end position="1400"/>
    </location>
</feature>
<dbReference type="VEuPathDB" id="ToxoDB:TGDOM2_269710"/>
<evidence type="ECO:0000313" key="3">
    <source>
        <dbReference type="Proteomes" id="UP000028837"/>
    </source>
</evidence>
<feature type="compositionally biased region" description="Basic and acidic residues" evidence="1">
    <location>
        <begin position="1586"/>
        <end position="1612"/>
    </location>
</feature>
<evidence type="ECO:0000313" key="2">
    <source>
        <dbReference type="EMBL" id="KFG43855.1"/>
    </source>
</evidence>
<feature type="compositionally biased region" description="Basic and acidic residues" evidence="1">
    <location>
        <begin position="1446"/>
        <end position="1467"/>
    </location>
</feature>
<sequence>MPCVVPVREQPPSTLSTFELFPPRGASTFFASMTNFVADTSSPRDGDGGNERASSVSPLAANTTHPQTMVASPGAAATQCTYIHDSVADTGSSSLLLDRAATNVSTPVLADPTSRVAVQVTDTAFSGVVPAARVLTPSVSRLEDEQSSLPVASSTVSDRGCRTACDSSNVASAVRRDREASQLSVPAVSSPLSPTVPGRSDSVSSSVVETLGQTSELDRDGLDSDSRGEFRSHVDVEKDAESAADSKRANFNWEGEASYVRNPNVERTDVSGAHTLPVKADTDAPGAVPWQHADAKKPRAPGKHEVDQKSGEAKADADNRPAGDASGGASQSGQHAAETDESYRRREKTKKEHSDEGALLRPKKKRGDKKADEGDESPTKKRKERPGEEGDGKTAKEQNKAREGGGLEGGAKKPLSRQKRLKKRRTPNAHASSSDSEDEPRGRRSGVSKKRKSKPSDGHTDGDSSPEDSDQEADRELEVYVEAITKKLWTIYTQQVADAQELLEQQISKGGLNAVSNEGVATALMTACAPRRVDMTSLLAGALECKQLATRRLLTSLTEFPRSIREPSPPRISESDILELAVAHAETDMSASSQEPNASPEAVRHAPRPGKPPRESIPSKHDLIHVSADQDASCCPCCSSTCLNLVLAPLLASSEKAGETGDAAGADARLRAQLNVQDCCCCCVIHAPSGPSSDDEGPSRPSYSTAGWAYADQATAFDQAKSKPQYTASDDDDSLRGEVGSSRVDRGGSSRPPTQTGGRGRRGAGLRGGVGSRTQALGQSPMRRQALGLLSRTGASAPLNRGAMFGTPDQRPEKWMPRSAAMRRLQQSSIRSAGAGEKAPPHGGAGGGAHGAQARTSAKRGGLGLSAGRGRLGKPTKAASSSSSDSSSDTSSDSSSSSEDETAARTATSRERKKRETAKGGGEHLKKYPHTGGGGTTRTGGSPLDRATLKARLQRFCRQDGEQKLPVLKEACVAMFVTAMKELCVEPWAQHFSIRILLRSADAALPQFLRKSGLLLLREWMEGLATSPESVEEHEGMLISVLKLLHRLRPTRQDIAQAKIGLLVRGMAQRKKVLKCDFEACSEEVSAVAEKLLEKWRAMFAPSQPSDGQVQTPARAPGSAASEAGRSTSRLADSFLSRGAAQGEAPSVGASEAPALPRPGARSESPMTDAAPETETGRSALNGGEETRRETGKQSALGGERKARVEEALRSLEELGWNLEDKDKQRRLEIEGTYSPTADTDEVQEVQPVPRKATEDHRRRVHFCPTRQAVADMVFFNNLDEPRVVNASVKNGQKLKGDEAAEHLACLRQSKAEADSFDRLRRMHTYKEIDGCTATGSGEHRVSGTKPATESHTHRRDAPMKFTTPLPLDFSDGKPPHAYPSPPPAPVPPHPESPPVRVEPPKQLFATTPFSFLAIPTISSDAQGAPAPKLHVDDEVAKGMSLPLEELSRGTSDEGTRRPDPAADGDSRGLPGSAPAAGGPLAMPPFGLPPGPPLVAGPPGVPFFPAPCFPPMGAPGFPPFGPPYVALPPPGFMQPPPHGIFGLPPQSEGFGAGTPCAGRSSGFPPQAPGRGRGPPRGRGGHPAGGRRPEGRGPAGDRGRGVAEEEGSGRGRR</sequence>
<feature type="compositionally biased region" description="Polar residues" evidence="1">
    <location>
        <begin position="201"/>
        <end position="215"/>
    </location>
</feature>
<feature type="region of interest" description="Disordered" evidence="1">
    <location>
        <begin position="831"/>
        <end position="944"/>
    </location>
</feature>
<feature type="compositionally biased region" description="Low complexity" evidence="1">
    <location>
        <begin position="876"/>
        <end position="897"/>
    </location>
</feature>
<feature type="compositionally biased region" description="Basic residues" evidence="1">
    <location>
        <begin position="414"/>
        <end position="427"/>
    </location>
</feature>
<feature type="region of interest" description="Disordered" evidence="1">
    <location>
        <begin position="276"/>
        <end position="474"/>
    </location>
</feature>
<accession>A0A086KHI7</accession>
<proteinExistence type="predicted"/>
<feature type="compositionally biased region" description="Basic and acidic residues" evidence="1">
    <location>
        <begin position="216"/>
        <end position="248"/>
    </location>
</feature>
<feature type="region of interest" description="Disordered" evidence="1">
    <location>
        <begin position="1536"/>
        <end position="1612"/>
    </location>
</feature>
<feature type="compositionally biased region" description="Low complexity" evidence="1">
    <location>
        <begin position="1469"/>
        <end position="1481"/>
    </location>
</feature>
<dbReference type="Proteomes" id="UP000028837">
    <property type="component" value="Unassembled WGS sequence"/>
</dbReference>
<feature type="compositionally biased region" description="Polar residues" evidence="1">
    <location>
        <begin position="1103"/>
        <end position="1112"/>
    </location>
</feature>
<feature type="region of interest" description="Disordered" evidence="1">
    <location>
        <begin position="1443"/>
        <end position="1485"/>
    </location>
</feature>
<evidence type="ECO:0000256" key="1">
    <source>
        <dbReference type="SAM" id="MobiDB-lite"/>
    </source>
</evidence>
<feature type="compositionally biased region" description="Basic residues" evidence="1">
    <location>
        <begin position="443"/>
        <end position="453"/>
    </location>
</feature>
<feature type="compositionally biased region" description="Low complexity" evidence="1">
    <location>
        <begin position="181"/>
        <end position="193"/>
    </location>
</feature>
<name>A0A086KHI7_TOXGO</name>
<feature type="compositionally biased region" description="Basic and acidic residues" evidence="1">
    <location>
        <begin position="917"/>
        <end position="926"/>
    </location>
</feature>
<dbReference type="OrthoDB" id="333896at2759"/>
<comment type="caution">
    <text evidence="2">The sequence shown here is derived from an EMBL/GenBank/DDBJ whole genome shotgun (WGS) entry which is preliminary data.</text>
</comment>
<reference evidence="2 3" key="1">
    <citation type="submission" date="2014-02" db="EMBL/GenBank/DDBJ databases">
        <authorList>
            <person name="Sibley D."/>
            <person name="Venepally P."/>
            <person name="Karamycheva S."/>
            <person name="Hadjithomas M."/>
            <person name="Khan A."/>
            <person name="Brunk B."/>
            <person name="Roos D."/>
            <person name="Caler E."/>
            <person name="Lorenzi H."/>
        </authorList>
    </citation>
    <scope>NUCLEOTIDE SEQUENCE [LARGE SCALE GENOMIC DNA]</scope>
    <source>
        <strain evidence="2 3">GAB2-2007-GAL-DOM2</strain>
    </source>
</reference>
<feature type="compositionally biased region" description="Basic and acidic residues" evidence="1">
    <location>
        <begin position="385"/>
        <end position="405"/>
    </location>
</feature>
<feature type="region of interest" description="Disordered" evidence="1">
    <location>
        <begin position="176"/>
        <end position="249"/>
    </location>
</feature>
<dbReference type="SUPFAM" id="SSF47676">
    <property type="entry name" value="Conserved domain common to transcription factors TFIIS, elongin A, CRSP70"/>
    <property type="match status" value="1"/>
</dbReference>